<dbReference type="InterPro" id="IPR050364">
    <property type="entry name" value="Cytochrome_P450_fung"/>
</dbReference>
<evidence type="ECO:0000256" key="7">
    <source>
        <dbReference type="ARBA" id="ARBA00022723"/>
    </source>
</evidence>
<dbReference type="PANTHER" id="PTHR46300:SF2">
    <property type="entry name" value="CYTOCHROME P450 MONOOXYGENASE ALNH-RELATED"/>
    <property type="match status" value="1"/>
</dbReference>
<dbReference type="InterPro" id="IPR036396">
    <property type="entry name" value="Cyt_P450_sf"/>
</dbReference>
<evidence type="ECO:0000313" key="15">
    <source>
        <dbReference type="EMBL" id="KAK7678442.1"/>
    </source>
</evidence>
<gene>
    <name evidence="15" type="ORF">QCA50_018502</name>
</gene>
<dbReference type="GO" id="GO:0016705">
    <property type="term" value="F:oxidoreductase activity, acting on paired donors, with incorporation or reduction of molecular oxygen"/>
    <property type="evidence" value="ECO:0007669"/>
    <property type="project" value="InterPro"/>
</dbReference>
<organism evidence="15 16">
    <name type="scientific">Cerrena zonata</name>
    <dbReference type="NCBI Taxonomy" id="2478898"/>
    <lineage>
        <taxon>Eukaryota</taxon>
        <taxon>Fungi</taxon>
        <taxon>Dikarya</taxon>
        <taxon>Basidiomycota</taxon>
        <taxon>Agaricomycotina</taxon>
        <taxon>Agaricomycetes</taxon>
        <taxon>Polyporales</taxon>
        <taxon>Cerrenaceae</taxon>
        <taxon>Cerrena</taxon>
    </lineage>
</organism>
<evidence type="ECO:0000256" key="11">
    <source>
        <dbReference type="ARBA" id="ARBA00023033"/>
    </source>
</evidence>
<sequence>MSLYPDVQRKGQDELDHVVGPNRLPEFDDYDDLVYIRAIVLESMRWMVVTPLSLPHALIREDEYRGYRIPKGSVISANVWAMLHNPEDYPDPEEFKPERFIKDGKLDPNVRDPLTLAFGFGRRICPGRHLSSGSLFMMVASVLHTLDIHPVTGNNGEKFDPSSEVTTGLVSAPERVPCTLTARSTNAERLIQQSSL</sequence>
<evidence type="ECO:0000256" key="10">
    <source>
        <dbReference type="ARBA" id="ARBA00023004"/>
    </source>
</evidence>
<keyword evidence="16" id="KW-1185">Reference proteome</keyword>
<evidence type="ECO:0000256" key="4">
    <source>
        <dbReference type="ARBA" id="ARBA00010617"/>
    </source>
</evidence>
<dbReference type="InterPro" id="IPR002401">
    <property type="entry name" value="Cyt_P450_E_grp-I"/>
</dbReference>
<dbReference type="GO" id="GO:0005506">
    <property type="term" value="F:iron ion binding"/>
    <property type="evidence" value="ECO:0007669"/>
    <property type="project" value="InterPro"/>
</dbReference>
<evidence type="ECO:0000256" key="5">
    <source>
        <dbReference type="ARBA" id="ARBA00022617"/>
    </source>
</evidence>
<evidence type="ECO:0000256" key="3">
    <source>
        <dbReference type="ARBA" id="ARBA00005179"/>
    </source>
</evidence>
<evidence type="ECO:0000256" key="6">
    <source>
        <dbReference type="ARBA" id="ARBA00022692"/>
    </source>
</evidence>
<evidence type="ECO:0000256" key="13">
    <source>
        <dbReference type="PIRSR" id="PIRSR602401-1"/>
    </source>
</evidence>
<name>A0AAW0FE92_9APHY</name>
<protein>
    <recommendedName>
        <fullName evidence="17">Cytochrome P450</fullName>
    </recommendedName>
</protein>
<dbReference type="Pfam" id="PF00067">
    <property type="entry name" value="p450"/>
    <property type="match status" value="1"/>
</dbReference>
<dbReference type="PRINTS" id="PR00463">
    <property type="entry name" value="EP450I"/>
</dbReference>
<dbReference type="InterPro" id="IPR001128">
    <property type="entry name" value="Cyt_P450"/>
</dbReference>
<comment type="cofactor">
    <cofactor evidence="1 13">
        <name>heme</name>
        <dbReference type="ChEBI" id="CHEBI:30413"/>
    </cofactor>
</comment>
<accession>A0AAW0FE92</accession>
<dbReference type="PRINTS" id="PR00385">
    <property type="entry name" value="P450"/>
</dbReference>
<comment type="subcellular location">
    <subcellularLocation>
        <location evidence="2">Membrane</location>
    </subcellularLocation>
</comment>
<keyword evidence="11 14" id="KW-0503">Monooxygenase</keyword>
<feature type="binding site" description="axial binding residue" evidence="13">
    <location>
        <position position="125"/>
    </location>
    <ligand>
        <name>heme</name>
        <dbReference type="ChEBI" id="CHEBI:30413"/>
    </ligand>
    <ligandPart>
        <name>Fe</name>
        <dbReference type="ChEBI" id="CHEBI:18248"/>
    </ligandPart>
</feature>
<dbReference type="SUPFAM" id="SSF48264">
    <property type="entry name" value="Cytochrome P450"/>
    <property type="match status" value="1"/>
</dbReference>
<proteinExistence type="inferred from homology"/>
<keyword evidence="12" id="KW-0472">Membrane</keyword>
<dbReference type="GO" id="GO:0016020">
    <property type="term" value="C:membrane"/>
    <property type="evidence" value="ECO:0007669"/>
    <property type="project" value="UniProtKB-SubCell"/>
</dbReference>
<keyword evidence="5 13" id="KW-0349">Heme</keyword>
<keyword evidence="7 13" id="KW-0479">Metal-binding</keyword>
<comment type="similarity">
    <text evidence="4 14">Belongs to the cytochrome P450 family.</text>
</comment>
<evidence type="ECO:0000256" key="12">
    <source>
        <dbReference type="ARBA" id="ARBA00023136"/>
    </source>
</evidence>
<evidence type="ECO:0000256" key="8">
    <source>
        <dbReference type="ARBA" id="ARBA00022989"/>
    </source>
</evidence>
<keyword evidence="10 13" id="KW-0408">Iron</keyword>
<keyword evidence="6" id="KW-0812">Transmembrane</keyword>
<comment type="caution">
    <text evidence="15">The sequence shown here is derived from an EMBL/GenBank/DDBJ whole genome shotgun (WGS) entry which is preliminary data.</text>
</comment>
<dbReference type="Proteomes" id="UP001385951">
    <property type="component" value="Unassembled WGS sequence"/>
</dbReference>
<evidence type="ECO:0000256" key="9">
    <source>
        <dbReference type="ARBA" id="ARBA00023002"/>
    </source>
</evidence>
<dbReference type="PROSITE" id="PS00086">
    <property type="entry name" value="CYTOCHROME_P450"/>
    <property type="match status" value="1"/>
</dbReference>
<evidence type="ECO:0000313" key="16">
    <source>
        <dbReference type="Proteomes" id="UP001385951"/>
    </source>
</evidence>
<evidence type="ECO:0008006" key="17">
    <source>
        <dbReference type="Google" id="ProtNLM"/>
    </source>
</evidence>
<dbReference type="GO" id="GO:0020037">
    <property type="term" value="F:heme binding"/>
    <property type="evidence" value="ECO:0007669"/>
    <property type="project" value="InterPro"/>
</dbReference>
<dbReference type="GO" id="GO:0004497">
    <property type="term" value="F:monooxygenase activity"/>
    <property type="evidence" value="ECO:0007669"/>
    <property type="project" value="UniProtKB-KW"/>
</dbReference>
<evidence type="ECO:0000256" key="1">
    <source>
        <dbReference type="ARBA" id="ARBA00001971"/>
    </source>
</evidence>
<evidence type="ECO:0000256" key="2">
    <source>
        <dbReference type="ARBA" id="ARBA00004370"/>
    </source>
</evidence>
<dbReference type="InterPro" id="IPR017972">
    <property type="entry name" value="Cyt_P450_CS"/>
</dbReference>
<keyword evidence="8" id="KW-1133">Transmembrane helix</keyword>
<reference evidence="15 16" key="1">
    <citation type="submission" date="2022-09" db="EMBL/GenBank/DDBJ databases">
        <authorList>
            <person name="Palmer J.M."/>
        </authorList>
    </citation>
    <scope>NUCLEOTIDE SEQUENCE [LARGE SCALE GENOMIC DNA]</scope>
    <source>
        <strain evidence="15 16">DSM 7382</strain>
    </source>
</reference>
<keyword evidence="9 14" id="KW-0560">Oxidoreductase</keyword>
<dbReference type="AlphaFoldDB" id="A0AAW0FE92"/>
<comment type="pathway">
    <text evidence="3">Secondary metabolite biosynthesis.</text>
</comment>
<evidence type="ECO:0000256" key="14">
    <source>
        <dbReference type="RuleBase" id="RU000461"/>
    </source>
</evidence>
<dbReference type="EMBL" id="JASBNA010000071">
    <property type="protein sequence ID" value="KAK7678442.1"/>
    <property type="molecule type" value="Genomic_DNA"/>
</dbReference>
<dbReference type="Gene3D" id="1.10.630.10">
    <property type="entry name" value="Cytochrome P450"/>
    <property type="match status" value="1"/>
</dbReference>
<dbReference type="PANTHER" id="PTHR46300">
    <property type="entry name" value="P450, PUTATIVE (EUROFUNG)-RELATED-RELATED"/>
    <property type="match status" value="1"/>
</dbReference>